<evidence type="ECO:0000256" key="1">
    <source>
        <dbReference type="PROSITE-ProRule" id="PRU00284"/>
    </source>
</evidence>
<evidence type="ECO:0008006" key="7">
    <source>
        <dbReference type="Google" id="ProtNLM"/>
    </source>
</evidence>
<dbReference type="PROSITE" id="PS50112">
    <property type="entry name" value="PAS"/>
    <property type="match status" value="3"/>
</dbReference>
<evidence type="ECO:0000259" key="2">
    <source>
        <dbReference type="PROSITE" id="PS50111"/>
    </source>
</evidence>
<name>A0A934UYX0_9PROT</name>
<dbReference type="PROSITE" id="PS50111">
    <property type="entry name" value="CHEMOTAXIS_TRANSDUC_2"/>
    <property type="match status" value="1"/>
</dbReference>
<organism evidence="5 6">
    <name type="scientific">Rhodovibrio salinarum</name>
    <dbReference type="NCBI Taxonomy" id="1087"/>
    <lineage>
        <taxon>Bacteria</taxon>
        <taxon>Pseudomonadati</taxon>
        <taxon>Pseudomonadota</taxon>
        <taxon>Alphaproteobacteria</taxon>
        <taxon>Rhodospirillales</taxon>
        <taxon>Rhodovibrionaceae</taxon>
        <taxon>Rhodovibrio</taxon>
    </lineage>
</organism>
<keyword evidence="6" id="KW-1185">Reference proteome</keyword>
<dbReference type="SMART" id="SM00283">
    <property type="entry name" value="MA"/>
    <property type="match status" value="1"/>
</dbReference>
<dbReference type="PROSITE" id="PS50113">
    <property type="entry name" value="PAC"/>
    <property type="match status" value="4"/>
</dbReference>
<dbReference type="AlphaFoldDB" id="A0A934UYX0"/>
<feature type="domain" description="PAC" evidence="4">
    <location>
        <begin position="230"/>
        <end position="281"/>
    </location>
</feature>
<dbReference type="SUPFAM" id="SSF58104">
    <property type="entry name" value="Methyl-accepting chemotaxis protein (MCP) signaling domain"/>
    <property type="match status" value="1"/>
</dbReference>
<protein>
    <recommendedName>
        <fullName evidence="7">Methyl-accepting chemotaxis sensory transducer with Pas/Pac sensor</fullName>
    </recommendedName>
</protein>
<sequence length="604" mass="67256">MLRSLIRLLKGDLGSRNHEEGAGVTRYQADSGEHLRAVLDQAIDAVVSIDHENCITYFNAAAERLWGYAADEVVGKNVKLLVPREMQARHDSFVNANRETGRDKIVGTSREVQLERRDGQKVWCDLSLSKVRMPDGKIVYTAFVKDVSEQRSARTQINQTLEQTIDAVVTIDDQNCITFFNKAAEALWGYSADEVLGQNVKLLVPPEMRGRHDGFVNANRSTGQDKIVGTSREVEIHRKDGSVLWGQLSLSRIELDDGRKFYTAFVKDVSEQVRQREDFRLLSLVANETDNSVIITGPDRRIHYVNPGFERLTGFTAAEAKGKSPGELLQGELTDPETVTRIREKLNAQQPFYEEILNYDRQGQPYWISLAINPVFDAKGNLENFISIQTNITATKTKQVEFNARLKSISQCSAIAEWTPAGQLVDMNEFLRQRCRGISQACELTEFVTTADIDAAGESGLRIEVEWPRGDGQFIVLDGSFTAVREVDGQVSKYLMYGNDVTDRRRVINETDAALGEVQQSSREITGMADAVNGIAEQTNLLALNATIEAARAGDAGRGFAVVAQEVKNLAQKSQSAAHDIQTRITQNEERLERLSASIQRLAG</sequence>
<gene>
    <name evidence="5" type="ORF">CKO21_04295</name>
</gene>
<feature type="domain" description="PAC" evidence="4">
    <location>
        <begin position="350"/>
        <end position="404"/>
    </location>
</feature>
<dbReference type="InterPro" id="IPR001610">
    <property type="entry name" value="PAC"/>
</dbReference>
<dbReference type="CDD" id="cd00130">
    <property type="entry name" value="PAS"/>
    <property type="match status" value="3"/>
</dbReference>
<comment type="caution">
    <text evidence="5">The sequence shown here is derived from an EMBL/GenBank/DDBJ whole genome shotgun (WGS) entry which is preliminary data.</text>
</comment>
<dbReference type="SMART" id="SM00086">
    <property type="entry name" value="PAC"/>
    <property type="match status" value="4"/>
</dbReference>
<evidence type="ECO:0000259" key="3">
    <source>
        <dbReference type="PROSITE" id="PS50112"/>
    </source>
</evidence>
<dbReference type="PANTHER" id="PTHR44757">
    <property type="entry name" value="DIGUANYLATE CYCLASE DGCP"/>
    <property type="match status" value="1"/>
</dbReference>
<evidence type="ECO:0000259" key="4">
    <source>
        <dbReference type="PROSITE" id="PS50113"/>
    </source>
</evidence>
<reference evidence="5" key="1">
    <citation type="submission" date="2017-08" db="EMBL/GenBank/DDBJ databases">
        <authorList>
            <person name="Imhoff J.F."/>
            <person name="Rahn T."/>
            <person name="Kuenzel S."/>
            <person name="Neulinger S.C."/>
        </authorList>
    </citation>
    <scope>NUCLEOTIDE SEQUENCE</scope>
    <source>
        <strain evidence="5">DSM 9154</strain>
    </source>
</reference>
<feature type="domain" description="PAS" evidence="3">
    <location>
        <begin position="278"/>
        <end position="360"/>
    </location>
</feature>
<dbReference type="EMBL" id="NRRE01000017">
    <property type="protein sequence ID" value="MBK1696462.1"/>
    <property type="molecule type" value="Genomic_DNA"/>
</dbReference>
<dbReference type="GO" id="GO:0007165">
    <property type="term" value="P:signal transduction"/>
    <property type="evidence" value="ECO:0007669"/>
    <property type="project" value="UniProtKB-KW"/>
</dbReference>
<dbReference type="Pfam" id="PF00015">
    <property type="entry name" value="MCPsignal"/>
    <property type="match status" value="1"/>
</dbReference>
<dbReference type="InterPro" id="IPR000700">
    <property type="entry name" value="PAS-assoc_C"/>
</dbReference>
<dbReference type="GO" id="GO:0016020">
    <property type="term" value="C:membrane"/>
    <property type="evidence" value="ECO:0007669"/>
    <property type="project" value="InterPro"/>
</dbReference>
<proteinExistence type="predicted"/>
<dbReference type="GO" id="GO:0006355">
    <property type="term" value="P:regulation of DNA-templated transcription"/>
    <property type="evidence" value="ECO:0007669"/>
    <property type="project" value="InterPro"/>
</dbReference>
<dbReference type="SUPFAM" id="SSF55785">
    <property type="entry name" value="PYP-like sensor domain (PAS domain)"/>
    <property type="match status" value="3"/>
</dbReference>
<dbReference type="Proteomes" id="UP000778970">
    <property type="component" value="Unassembled WGS sequence"/>
</dbReference>
<dbReference type="Gene3D" id="3.30.450.20">
    <property type="entry name" value="PAS domain"/>
    <property type="match status" value="4"/>
</dbReference>
<feature type="domain" description="Methyl-accepting transducer" evidence="2">
    <location>
        <begin position="505"/>
        <end position="604"/>
    </location>
</feature>
<evidence type="ECO:0000313" key="6">
    <source>
        <dbReference type="Proteomes" id="UP000778970"/>
    </source>
</evidence>
<evidence type="ECO:0000313" key="5">
    <source>
        <dbReference type="EMBL" id="MBK1696462.1"/>
    </source>
</evidence>
<accession>A0A934UYX0</accession>
<feature type="domain" description="PAC" evidence="4">
    <location>
        <begin position="461"/>
        <end position="513"/>
    </location>
</feature>
<dbReference type="InterPro" id="IPR052155">
    <property type="entry name" value="Biofilm_reg_signaling"/>
</dbReference>
<dbReference type="InterPro" id="IPR000014">
    <property type="entry name" value="PAS"/>
</dbReference>
<feature type="domain" description="PAC" evidence="4">
    <location>
        <begin position="108"/>
        <end position="159"/>
    </location>
</feature>
<dbReference type="SMART" id="SM00091">
    <property type="entry name" value="PAS"/>
    <property type="match status" value="3"/>
</dbReference>
<dbReference type="NCBIfam" id="TIGR00229">
    <property type="entry name" value="sensory_box"/>
    <property type="match status" value="3"/>
</dbReference>
<dbReference type="Pfam" id="PF13426">
    <property type="entry name" value="PAS_9"/>
    <property type="match status" value="1"/>
</dbReference>
<dbReference type="PANTHER" id="PTHR44757:SF2">
    <property type="entry name" value="BIOFILM ARCHITECTURE MAINTENANCE PROTEIN MBAA"/>
    <property type="match status" value="1"/>
</dbReference>
<feature type="domain" description="PAS" evidence="3">
    <location>
        <begin position="31"/>
        <end position="100"/>
    </location>
</feature>
<dbReference type="Gene3D" id="6.10.250.3200">
    <property type="match status" value="1"/>
</dbReference>
<dbReference type="InterPro" id="IPR035965">
    <property type="entry name" value="PAS-like_dom_sf"/>
</dbReference>
<dbReference type="Pfam" id="PF00989">
    <property type="entry name" value="PAS"/>
    <property type="match status" value="2"/>
</dbReference>
<reference evidence="5" key="2">
    <citation type="journal article" date="2020" name="Microorganisms">
        <title>Osmotic Adaptation and Compatible Solute Biosynthesis of Phototrophic Bacteria as Revealed from Genome Analyses.</title>
        <authorList>
            <person name="Imhoff J.F."/>
            <person name="Rahn T."/>
            <person name="Kunzel S."/>
            <person name="Keller A."/>
            <person name="Neulinger S.C."/>
        </authorList>
    </citation>
    <scope>NUCLEOTIDE SEQUENCE</scope>
    <source>
        <strain evidence="5">DSM 9154</strain>
    </source>
</reference>
<dbReference type="InterPro" id="IPR013767">
    <property type="entry name" value="PAS_fold"/>
</dbReference>
<dbReference type="InterPro" id="IPR004089">
    <property type="entry name" value="MCPsignal_dom"/>
</dbReference>
<feature type="domain" description="PAS" evidence="3">
    <location>
        <begin position="153"/>
        <end position="207"/>
    </location>
</feature>
<keyword evidence="1" id="KW-0807">Transducer</keyword>